<dbReference type="PROSITE" id="PS50112">
    <property type="entry name" value="PAS"/>
    <property type="match status" value="1"/>
</dbReference>
<organism evidence="6 7">
    <name type="scientific">Elizabethkingia occulta</name>
    <dbReference type="NCBI Taxonomy" id="1867263"/>
    <lineage>
        <taxon>Bacteria</taxon>
        <taxon>Pseudomonadati</taxon>
        <taxon>Bacteroidota</taxon>
        <taxon>Flavobacteriia</taxon>
        <taxon>Flavobacteriales</taxon>
        <taxon>Weeksellaceae</taxon>
        <taxon>Elizabethkingia</taxon>
    </lineage>
</organism>
<name>A0A1T3M937_9FLAO</name>
<keyword evidence="3" id="KW-0804">Transcription</keyword>
<keyword evidence="1" id="KW-0805">Transcription regulation</keyword>
<evidence type="ECO:0000259" key="5">
    <source>
        <dbReference type="PROSITE" id="PS50112"/>
    </source>
</evidence>
<dbReference type="InterPro" id="IPR035965">
    <property type="entry name" value="PAS-like_dom_sf"/>
</dbReference>
<proteinExistence type="predicted"/>
<dbReference type="GO" id="GO:0006355">
    <property type="term" value="P:regulation of DNA-templated transcription"/>
    <property type="evidence" value="ECO:0007669"/>
    <property type="project" value="InterPro"/>
</dbReference>
<comment type="caution">
    <text evidence="6">The sequence shown here is derived from an EMBL/GenBank/DDBJ whole genome shotgun (WGS) entry which is preliminary data.</text>
</comment>
<dbReference type="InterPro" id="IPR000014">
    <property type="entry name" value="PAS"/>
</dbReference>
<dbReference type="Pfam" id="PF00196">
    <property type="entry name" value="GerE"/>
    <property type="match status" value="1"/>
</dbReference>
<dbReference type="GO" id="GO:0003677">
    <property type="term" value="F:DNA binding"/>
    <property type="evidence" value="ECO:0007669"/>
    <property type="project" value="UniProtKB-KW"/>
</dbReference>
<dbReference type="EMBL" id="MAHX01000021">
    <property type="protein sequence ID" value="OPC61167.1"/>
    <property type="molecule type" value="Genomic_DNA"/>
</dbReference>
<dbReference type="Gene3D" id="3.30.450.20">
    <property type="entry name" value="PAS domain"/>
    <property type="match status" value="1"/>
</dbReference>
<dbReference type="InterPro" id="IPR000792">
    <property type="entry name" value="Tscrpt_reg_LuxR_C"/>
</dbReference>
<dbReference type="PROSITE" id="PS00622">
    <property type="entry name" value="HTH_LUXR_1"/>
    <property type="match status" value="1"/>
</dbReference>
<dbReference type="SUPFAM" id="SSF55785">
    <property type="entry name" value="PYP-like sensor domain (PAS domain)"/>
    <property type="match status" value="1"/>
</dbReference>
<feature type="domain" description="HTH luxR-type" evidence="4">
    <location>
        <begin position="199"/>
        <end position="264"/>
    </location>
</feature>
<dbReference type="PANTHER" id="PTHR44688">
    <property type="entry name" value="DNA-BINDING TRANSCRIPTIONAL ACTIVATOR DEVR_DOSR"/>
    <property type="match status" value="1"/>
</dbReference>
<dbReference type="InterPro" id="IPR016032">
    <property type="entry name" value="Sig_transdc_resp-reg_C-effctor"/>
</dbReference>
<dbReference type="PROSITE" id="PS50043">
    <property type="entry name" value="HTH_LUXR_2"/>
    <property type="match status" value="1"/>
</dbReference>
<dbReference type="Gene3D" id="1.10.10.10">
    <property type="entry name" value="Winged helix-like DNA-binding domain superfamily/Winged helix DNA-binding domain"/>
    <property type="match status" value="1"/>
</dbReference>
<evidence type="ECO:0000259" key="4">
    <source>
        <dbReference type="PROSITE" id="PS50043"/>
    </source>
</evidence>
<gene>
    <name evidence="6" type="ORF">BAZ10_11935</name>
</gene>
<dbReference type="CDD" id="cd06170">
    <property type="entry name" value="LuxR_C_like"/>
    <property type="match status" value="1"/>
</dbReference>
<dbReference type="SUPFAM" id="SSF46894">
    <property type="entry name" value="C-terminal effector domain of the bipartite response regulators"/>
    <property type="match status" value="1"/>
</dbReference>
<dbReference type="PANTHER" id="PTHR44688:SF16">
    <property type="entry name" value="DNA-BINDING TRANSCRIPTIONAL ACTIVATOR DEVR_DOSR"/>
    <property type="match status" value="1"/>
</dbReference>
<dbReference type="PRINTS" id="PR00038">
    <property type="entry name" value="HTHLUXR"/>
</dbReference>
<evidence type="ECO:0000256" key="3">
    <source>
        <dbReference type="ARBA" id="ARBA00023163"/>
    </source>
</evidence>
<accession>A0A1T3M937</accession>
<dbReference type="InterPro" id="IPR036388">
    <property type="entry name" value="WH-like_DNA-bd_sf"/>
</dbReference>
<keyword evidence="2" id="KW-0238">DNA-binding</keyword>
<reference evidence="6 7" key="1">
    <citation type="submission" date="2016-06" db="EMBL/GenBank/DDBJ databases">
        <title>Revisiting the taxonomy of the Elizabethkingia Genus based on Whole-Genome Sequencing, Optical Mapping, and MALDI-TOF.</title>
        <authorList>
            <person name="Nicholson A.C."/>
        </authorList>
    </citation>
    <scope>NUCLEOTIDE SEQUENCE [LARGE SCALE GENOMIC DNA]</scope>
    <source>
        <strain evidence="6 7">G4070</strain>
    </source>
</reference>
<keyword evidence="7" id="KW-1185">Reference proteome</keyword>
<feature type="domain" description="PAS" evidence="5">
    <location>
        <begin position="33"/>
        <end position="109"/>
    </location>
</feature>
<sequence length="268" mass="31884">MSVKKIKPINSDKFFTSISVKNDSKEILYYDYFQSTIEQIRNYTIGPYFWIISNNSKMKIESISDAVEQLTPYTKEEWMASAPQFFIEAFHPEDRAYLMAAFAFAVKMRLGMDEERRKHLRINFYARMLDVDCNYRWILLNSPKIYINEMNEIEASLTVIYDLSHLNIFNFPLLTAMDQSNRKVQYYKHFDREIKKVGEELSAPVITKREKEILSLMIRGFNTPQISQQLFISYYTVENHKRNLRKKTQTKTSSELIAFIIKYNLLFI</sequence>
<evidence type="ECO:0000313" key="7">
    <source>
        <dbReference type="Proteomes" id="UP000190813"/>
    </source>
</evidence>
<dbReference type="Proteomes" id="UP000190813">
    <property type="component" value="Unassembled WGS sequence"/>
</dbReference>
<evidence type="ECO:0000256" key="1">
    <source>
        <dbReference type="ARBA" id="ARBA00023015"/>
    </source>
</evidence>
<evidence type="ECO:0000256" key="2">
    <source>
        <dbReference type="ARBA" id="ARBA00023125"/>
    </source>
</evidence>
<dbReference type="SMART" id="SM00421">
    <property type="entry name" value="HTH_LUXR"/>
    <property type="match status" value="1"/>
</dbReference>
<protein>
    <submittedName>
        <fullName evidence="6">Helix-turn-helix transcriptional regulator</fullName>
    </submittedName>
</protein>
<evidence type="ECO:0000313" key="6">
    <source>
        <dbReference type="EMBL" id="OPC61167.1"/>
    </source>
</evidence>
<dbReference type="AlphaFoldDB" id="A0A1T3M937"/>